<sequence>MRVNEDLLKRLKAGEEKAFEDLYWTYSPQVYNFINSLLFDKSLAEDLTQNVFLKIWEKHEQIELELGITAYLFTIARHLVFKETEFRLSQHATLHVENIDLSDNSKEEQQHEVNSLLEYIDHLIENLPPARREIFRLSRLEQLSNKEIAHKLSISEKTVETQLYRSFQYLRSKLPSDKRWILLFCYLVNQC</sequence>
<dbReference type="InterPro" id="IPR007627">
    <property type="entry name" value="RNA_pol_sigma70_r2"/>
</dbReference>
<evidence type="ECO:0000256" key="4">
    <source>
        <dbReference type="ARBA" id="ARBA00023125"/>
    </source>
</evidence>
<evidence type="ECO:0000313" key="12">
    <source>
        <dbReference type="Proteomes" id="UP000482671"/>
    </source>
</evidence>
<dbReference type="Pfam" id="PF04542">
    <property type="entry name" value="Sigma70_r2"/>
    <property type="match status" value="1"/>
</dbReference>
<reference evidence="9 12" key="2">
    <citation type="journal article" date="2019" name="Nat. Med.">
        <title>A library of human gut bacterial isolates paired with longitudinal multiomics data enables mechanistic microbiome research.</title>
        <authorList>
            <person name="Poyet M."/>
            <person name="Groussin M."/>
            <person name="Gibbons S.M."/>
            <person name="Avila-Pacheco J."/>
            <person name="Jiang X."/>
            <person name="Kearney S.M."/>
            <person name="Perrotta A.R."/>
            <person name="Berdy B."/>
            <person name="Zhao S."/>
            <person name="Lieberman T.D."/>
            <person name="Swanson P.K."/>
            <person name="Smith M."/>
            <person name="Roesemann S."/>
            <person name="Alexander J.E."/>
            <person name="Rich S.A."/>
            <person name="Livny J."/>
            <person name="Vlamakis H."/>
            <person name="Clish C."/>
            <person name="Bullock K."/>
            <person name="Deik A."/>
            <person name="Scott J."/>
            <person name="Pierce K.A."/>
            <person name="Xavier R.J."/>
            <person name="Alm E.J."/>
        </authorList>
    </citation>
    <scope>NUCLEOTIDE SEQUENCE [LARGE SCALE GENOMIC DNA]</scope>
    <source>
        <strain evidence="9 12">BIOML-A11</strain>
    </source>
</reference>
<dbReference type="InterPro" id="IPR013325">
    <property type="entry name" value="RNA_pol_sigma_r2"/>
</dbReference>
<dbReference type="InterPro" id="IPR000838">
    <property type="entry name" value="RNA_pol_sigma70_ECF_CS"/>
</dbReference>
<keyword evidence="2 6" id="KW-0805">Transcription regulation</keyword>
<evidence type="ECO:0000259" key="8">
    <source>
        <dbReference type="Pfam" id="PF08281"/>
    </source>
</evidence>
<dbReference type="InterPro" id="IPR013324">
    <property type="entry name" value="RNA_pol_sigma_r3/r4-like"/>
</dbReference>
<organism evidence="10 11">
    <name type="scientific">Parabacteroides merdae</name>
    <dbReference type="NCBI Taxonomy" id="46503"/>
    <lineage>
        <taxon>Bacteria</taxon>
        <taxon>Pseudomonadati</taxon>
        <taxon>Bacteroidota</taxon>
        <taxon>Bacteroidia</taxon>
        <taxon>Bacteroidales</taxon>
        <taxon>Tannerellaceae</taxon>
        <taxon>Parabacteroides</taxon>
    </lineage>
</organism>
<keyword evidence="4 6" id="KW-0238">DNA-binding</keyword>
<reference evidence="10 11" key="1">
    <citation type="submission" date="2018-08" db="EMBL/GenBank/DDBJ databases">
        <title>A genome reference for cultivated species of the human gut microbiota.</title>
        <authorList>
            <person name="Zou Y."/>
            <person name="Xue W."/>
            <person name="Luo G."/>
        </authorList>
    </citation>
    <scope>NUCLEOTIDE SEQUENCE [LARGE SCALE GENOMIC DNA]</scope>
    <source>
        <strain evidence="10 11">AM34-17</strain>
    </source>
</reference>
<dbReference type="GO" id="GO:0016987">
    <property type="term" value="F:sigma factor activity"/>
    <property type="evidence" value="ECO:0007669"/>
    <property type="project" value="UniProtKB-KW"/>
</dbReference>
<comment type="similarity">
    <text evidence="1 6">Belongs to the sigma-70 factor family. ECF subfamily.</text>
</comment>
<dbReference type="EMBL" id="WNDD01000005">
    <property type="protein sequence ID" value="MTV01133.1"/>
    <property type="molecule type" value="Genomic_DNA"/>
</dbReference>
<evidence type="ECO:0000256" key="2">
    <source>
        <dbReference type="ARBA" id="ARBA00023015"/>
    </source>
</evidence>
<dbReference type="Proteomes" id="UP000482671">
    <property type="component" value="Unassembled WGS sequence"/>
</dbReference>
<feature type="domain" description="RNA polymerase sigma-70 region 2" evidence="7">
    <location>
        <begin position="23"/>
        <end position="80"/>
    </location>
</feature>
<gene>
    <name evidence="10" type="ORF">DW828_01255</name>
    <name evidence="9" type="ORF">GME02_05535</name>
</gene>
<evidence type="ECO:0000256" key="1">
    <source>
        <dbReference type="ARBA" id="ARBA00010641"/>
    </source>
</evidence>
<dbReference type="EMBL" id="QSII01000001">
    <property type="protein sequence ID" value="RHC90191.1"/>
    <property type="molecule type" value="Genomic_DNA"/>
</dbReference>
<evidence type="ECO:0000256" key="6">
    <source>
        <dbReference type="RuleBase" id="RU000716"/>
    </source>
</evidence>
<dbReference type="AlphaFoldDB" id="A0A3R6EJX9"/>
<dbReference type="PANTHER" id="PTHR43133">
    <property type="entry name" value="RNA POLYMERASE ECF-TYPE SIGMA FACTO"/>
    <property type="match status" value="1"/>
</dbReference>
<dbReference type="RefSeq" id="WP_046451659.1">
    <property type="nucleotide sequence ID" value="NZ_BAABZJ010000001.1"/>
</dbReference>
<dbReference type="SUPFAM" id="SSF88946">
    <property type="entry name" value="Sigma2 domain of RNA polymerase sigma factors"/>
    <property type="match status" value="1"/>
</dbReference>
<dbReference type="InterPro" id="IPR039425">
    <property type="entry name" value="RNA_pol_sigma-70-like"/>
</dbReference>
<keyword evidence="5 6" id="KW-0804">Transcription</keyword>
<comment type="caution">
    <text evidence="10">The sequence shown here is derived from an EMBL/GenBank/DDBJ whole genome shotgun (WGS) entry which is preliminary data.</text>
</comment>
<name>A0A3R6EJX9_9BACT</name>
<dbReference type="SUPFAM" id="SSF88659">
    <property type="entry name" value="Sigma3 and sigma4 domains of RNA polymerase sigma factors"/>
    <property type="match status" value="1"/>
</dbReference>
<evidence type="ECO:0000313" key="10">
    <source>
        <dbReference type="EMBL" id="RHC90191.1"/>
    </source>
</evidence>
<keyword evidence="3 6" id="KW-0731">Sigma factor</keyword>
<evidence type="ECO:0000313" key="9">
    <source>
        <dbReference type="EMBL" id="MTV01133.1"/>
    </source>
</evidence>
<dbReference type="Proteomes" id="UP000286260">
    <property type="component" value="Unassembled WGS sequence"/>
</dbReference>
<dbReference type="GO" id="GO:0003677">
    <property type="term" value="F:DNA binding"/>
    <property type="evidence" value="ECO:0007669"/>
    <property type="project" value="UniProtKB-KW"/>
</dbReference>
<evidence type="ECO:0000256" key="5">
    <source>
        <dbReference type="ARBA" id="ARBA00023163"/>
    </source>
</evidence>
<proteinExistence type="inferred from homology"/>
<dbReference type="InterPro" id="IPR014327">
    <property type="entry name" value="RNA_pol_sigma70_bacteroid"/>
</dbReference>
<accession>A0A3R6EJX9</accession>
<dbReference type="NCBIfam" id="TIGR02937">
    <property type="entry name" value="sigma70-ECF"/>
    <property type="match status" value="1"/>
</dbReference>
<feature type="domain" description="RNA polymerase sigma factor 70 region 4 type 2" evidence="8">
    <location>
        <begin position="118"/>
        <end position="167"/>
    </location>
</feature>
<dbReference type="InterPro" id="IPR014284">
    <property type="entry name" value="RNA_pol_sigma-70_dom"/>
</dbReference>
<evidence type="ECO:0000313" key="11">
    <source>
        <dbReference type="Proteomes" id="UP000286260"/>
    </source>
</evidence>
<dbReference type="Gene3D" id="1.10.10.10">
    <property type="entry name" value="Winged helix-like DNA-binding domain superfamily/Winged helix DNA-binding domain"/>
    <property type="match status" value="1"/>
</dbReference>
<evidence type="ECO:0000259" key="7">
    <source>
        <dbReference type="Pfam" id="PF04542"/>
    </source>
</evidence>
<dbReference type="Gene3D" id="1.10.1740.10">
    <property type="match status" value="1"/>
</dbReference>
<dbReference type="NCBIfam" id="TIGR02985">
    <property type="entry name" value="Sig70_bacteroi1"/>
    <property type="match status" value="1"/>
</dbReference>
<dbReference type="InterPro" id="IPR013249">
    <property type="entry name" value="RNA_pol_sigma70_r4_t2"/>
</dbReference>
<dbReference type="GO" id="GO:0006352">
    <property type="term" value="P:DNA-templated transcription initiation"/>
    <property type="evidence" value="ECO:0007669"/>
    <property type="project" value="InterPro"/>
</dbReference>
<dbReference type="PANTHER" id="PTHR43133:SF46">
    <property type="entry name" value="RNA POLYMERASE SIGMA-70 FACTOR ECF SUBFAMILY"/>
    <property type="match status" value="1"/>
</dbReference>
<evidence type="ECO:0000256" key="3">
    <source>
        <dbReference type="ARBA" id="ARBA00023082"/>
    </source>
</evidence>
<dbReference type="PROSITE" id="PS01063">
    <property type="entry name" value="SIGMA70_ECF"/>
    <property type="match status" value="1"/>
</dbReference>
<protein>
    <recommendedName>
        <fullName evidence="6">RNA polymerase sigma factor</fullName>
    </recommendedName>
</protein>
<dbReference type="Pfam" id="PF08281">
    <property type="entry name" value="Sigma70_r4_2"/>
    <property type="match status" value="1"/>
</dbReference>
<dbReference type="InterPro" id="IPR036388">
    <property type="entry name" value="WH-like_DNA-bd_sf"/>
</dbReference>